<name>A0A7W7QRL3_9ACTN</name>
<protein>
    <submittedName>
        <fullName evidence="2">Uncharacterized protein</fullName>
    </submittedName>
</protein>
<accession>A0A7W7QRL3</accession>
<dbReference type="RefSeq" id="WP_184719798.1">
    <property type="nucleotide sequence ID" value="NZ_JACHJP010000007.1"/>
</dbReference>
<keyword evidence="3" id="KW-1185">Reference proteome</keyword>
<dbReference type="EMBL" id="JACHJP010000007">
    <property type="protein sequence ID" value="MBB4918472.1"/>
    <property type="molecule type" value="Genomic_DNA"/>
</dbReference>
<comment type="caution">
    <text evidence="2">The sequence shown here is derived from an EMBL/GenBank/DDBJ whole genome shotgun (WGS) entry which is preliminary data.</text>
</comment>
<proteinExistence type="predicted"/>
<gene>
    <name evidence="2" type="ORF">FHS44_005602</name>
</gene>
<sequence>MADGTESKNDESKGQAAADGGNASHKTAVTAALIGAGGTIVAAAIGVATVLLGPQSGGGGVTSPSAQSPSASGSPISSVAPSAIPKDQTAQYQGTRMLTGSGLDLDHTPPDPSWEDLLYEKRPGRGIMVGPALVSASWSTPKAPSRAQCEEALKTGLPAGHVFGHAAPGTAFCMWTNVDNVAFVRIAQQAGEEGVPVDIIVWGKQPA</sequence>
<feature type="compositionally biased region" description="Basic and acidic residues" evidence="1">
    <location>
        <begin position="1"/>
        <end position="13"/>
    </location>
</feature>
<evidence type="ECO:0000313" key="3">
    <source>
        <dbReference type="Proteomes" id="UP000552644"/>
    </source>
</evidence>
<reference evidence="2 3" key="1">
    <citation type="submission" date="2020-08" db="EMBL/GenBank/DDBJ databases">
        <title>Genomic Encyclopedia of Type Strains, Phase III (KMG-III): the genomes of soil and plant-associated and newly described type strains.</title>
        <authorList>
            <person name="Whitman W."/>
        </authorList>
    </citation>
    <scope>NUCLEOTIDE SEQUENCE [LARGE SCALE GENOMIC DNA]</scope>
    <source>
        <strain evidence="2 3">CECT 8840</strain>
    </source>
</reference>
<evidence type="ECO:0000256" key="1">
    <source>
        <dbReference type="SAM" id="MobiDB-lite"/>
    </source>
</evidence>
<feature type="compositionally biased region" description="Low complexity" evidence="1">
    <location>
        <begin position="63"/>
        <end position="83"/>
    </location>
</feature>
<organism evidence="2 3">
    <name type="scientific">Streptosporangium saharense</name>
    <dbReference type="NCBI Taxonomy" id="1706840"/>
    <lineage>
        <taxon>Bacteria</taxon>
        <taxon>Bacillati</taxon>
        <taxon>Actinomycetota</taxon>
        <taxon>Actinomycetes</taxon>
        <taxon>Streptosporangiales</taxon>
        <taxon>Streptosporangiaceae</taxon>
        <taxon>Streptosporangium</taxon>
    </lineage>
</organism>
<feature type="region of interest" description="Disordered" evidence="1">
    <location>
        <begin position="56"/>
        <end position="88"/>
    </location>
</feature>
<dbReference type="AlphaFoldDB" id="A0A7W7QRL3"/>
<feature type="region of interest" description="Disordered" evidence="1">
    <location>
        <begin position="1"/>
        <end position="25"/>
    </location>
</feature>
<evidence type="ECO:0000313" key="2">
    <source>
        <dbReference type="EMBL" id="MBB4918472.1"/>
    </source>
</evidence>
<dbReference type="Proteomes" id="UP000552644">
    <property type="component" value="Unassembled WGS sequence"/>
</dbReference>